<evidence type="ECO:0000313" key="4">
    <source>
        <dbReference type="Proteomes" id="UP001583177"/>
    </source>
</evidence>
<dbReference type="EMBL" id="JAWRVE010000121">
    <property type="protein sequence ID" value="KAL1856464.1"/>
    <property type="molecule type" value="Genomic_DNA"/>
</dbReference>
<proteinExistence type="predicted"/>
<sequence length="399" mass="44209">MPYFQGTALTHTKKILPLFQGVVDNERESGFRWLLQQVHYLLRECKAEDPTLFVTDYNNALINALESEFPHAHYQLCVFHININVVLYIKKKWRKPAGLTAAEEGGEAEEAEAEDPDKATLNAPARNKATIPMRVPNDVPYTRQALFDLLKFMEYSTDREVYETKFSDQTAILNYLKTYYIDDDEKIVAKWAGHQTCKTLNFGLHTTSSTKRMHWKVKVYLGHRLGNLLYLAEAVYKAISDTADQLRPTKGRPLDTATFAVDEEGIFGSRSSRGKAVMGKKTKSTTTSLSLDEEDSRGSDAQQETVRRDQRLAVGLTGQGSRKRGSEGPVSSAPAAIPSSSKPAAKKQRTGARRAINQLPSIDLTASDDDDDGEGGKSGEGGGKETQDEIVAIVPTFVA</sequence>
<comment type="caution">
    <text evidence="3">The sequence shown here is derived from an EMBL/GenBank/DDBJ whole genome shotgun (WGS) entry which is preliminary data.</text>
</comment>
<evidence type="ECO:0000313" key="3">
    <source>
        <dbReference type="EMBL" id="KAL1856464.1"/>
    </source>
</evidence>
<evidence type="ECO:0000259" key="2">
    <source>
        <dbReference type="Pfam" id="PF10551"/>
    </source>
</evidence>
<feature type="domain" description="MULE transposase" evidence="2">
    <location>
        <begin position="1"/>
        <end position="83"/>
    </location>
</feature>
<evidence type="ECO:0000256" key="1">
    <source>
        <dbReference type="SAM" id="MobiDB-lite"/>
    </source>
</evidence>
<dbReference type="Pfam" id="PF10551">
    <property type="entry name" value="MULE"/>
    <property type="match status" value="1"/>
</dbReference>
<accession>A0ABR3W978</accession>
<protein>
    <recommendedName>
        <fullName evidence="2">MULE transposase domain-containing protein</fullName>
    </recommendedName>
</protein>
<dbReference type="InterPro" id="IPR018289">
    <property type="entry name" value="MULE_transposase_dom"/>
</dbReference>
<dbReference type="Proteomes" id="UP001583177">
    <property type="component" value="Unassembled WGS sequence"/>
</dbReference>
<feature type="compositionally biased region" description="Low complexity" evidence="1">
    <location>
        <begin position="331"/>
        <end position="343"/>
    </location>
</feature>
<reference evidence="3 4" key="1">
    <citation type="journal article" date="2024" name="IMA Fungus">
        <title>IMA Genome - F19 : A genome assembly and annotation guide to empower mycologists, including annotated draft genome sequences of Ceratocystis pirilliformis, Diaporthe australafricana, Fusarium ophioides, Paecilomyces lecythidis, and Sporothrix stenoceras.</title>
        <authorList>
            <person name="Aylward J."/>
            <person name="Wilson A.M."/>
            <person name="Visagie C.M."/>
            <person name="Spraker J."/>
            <person name="Barnes I."/>
            <person name="Buitendag C."/>
            <person name="Ceriani C."/>
            <person name="Del Mar Angel L."/>
            <person name="du Plessis D."/>
            <person name="Fuchs T."/>
            <person name="Gasser K."/>
            <person name="Kramer D."/>
            <person name="Li W."/>
            <person name="Munsamy K."/>
            <person name="Piso A."/>
            <person name="Price J.L."/>
            <person name="Sonnekus B."/>
            <person name="Thomas C."/>
            <person name="van der Nest A."/>
            <person name="van Dijk A."/>
            <person name="van Heerden A."/>
            <person name="van Vuuren N."/>
            <person name="Yilmaz N."/>
            <person name="Duong T.A."/>
            <person name="van der Merwe N.A."/>
            <person name="Wingfield M.J."/>
            <person name="Wingfield B.D."/>
        </authorList>
    </citation>
    <scope>NUCLEOTIDE SEQUENCE [LARGE SCALE GENOMIC DNA]</scope>
    <source>
        <strain evidence="3 4">CMW 18300</strain>
    </source>
</reference>
<feature type="region of interest" description="Disordered" evidence="1">
    <location>
        <begin position="270"/>
        <end position="399"/>
    </location>
</feature>
<gene>
    <name evidence="3" type="ORF">Daus18300_010731</name>
</gene>
<keyword evidence="4" id="KW-1185">Reference proteome</keyword>
<feature type="compositionally biased region" description="Basic and acidic residues" evidence="1">
    <location>
        <begin position="374"/>
        <end position="387"/>
    </location>
</feature>
<name>A0ABR3W978_9PEZI</name>
<organism evidence="3 4">
    <name type="scientific">Diaporthe australafricana</name>
    <dbReference type="NCBI Taxonomy" id="127596"/>
    <lineage>
        <taxon>Eukaryota</taxon>
        <taxon>Fungi</taxon>
        <taxon>Dikarya</taxon>
        <taxon>Ascomycota</taxon>
        <taxon>Pezizomycotina</taxon>
        <taxon>Sordariomycetes</taxon>
        <taxon>Sordariomycetidae</taxon>
        <taxon>Diaporthales</taxon>
        <taxon>Diaporthaceae</taxon>
        <taxon>Diaporthe</taxon>
    </lineage>
</organism>